<feature type="binding site" evidence="8">
    <location>
        <begin position="13"/>
        <end position="15"/>
    </location>
    <ligand>
        <name>substrate</name>
    </ligand>
</feature>
<comment type="caution">
    <text evidence="10">The sequence shown here is derived from an EMBL/GenBank/DDBJ whole genome shotgun (WGS) entry which is preliminary data.</text>
</comment>
<feature type="binding site" evidence="8">
    <location>
        <position position="36"/>
    </location>
    <ligand>
        <name>[4Fe-4S] cluster</name>
        <dbReference type="ChEBI" id="CHEBI:49883"/>
        <note>4Fe-4S-S-AdoMet</note>
    </ligand>
</feature>
<sequence length="222" mass="25341">MSTYQVVEKFVSINGEGRRAGELAAFIRFKGCNLQCSHCDTSWANEPGCESERLTEEEILSWIRETGVKNVTLTGGEPLLRKGMEELIEAILEDPSQRVEIETNGSVDLKPYHILKKRPSFTMDYKAPDSGMEKEMLLSNLELLGSEDTLKFVVSSRRDMEKALEILEKYRLVGKTAVYFSPVFGRIQPVEIVDFLMEKKLNDVKLQIQLHKVIWDPQKRGV</sequence>
<comment type="cofactor">
    <cofactor evidence="8">
        <name>[4Fe-4S] cluster</name>
        <dbReference type="ChEBI" id="CHEBI:49883"/>
    </cofactor>
    <text evidence="8">Binds 1 [4Fe-4S] cluster. The cluster is coordinated with 3 cysteines and an exchangeable S-adenosyl-L-methionine.</text>
</comment>
<evidence type="ECO:0000313" key="10">
    <source>
        <dbReference type="EMBL" id="RCH42277.1"/>
    </source>
</evidence>
<evidence type="ECO:0000256" key="4">
    <source>
        <dbReference type="ARBA" id="ARBA00022842"/>
    </source>
</evidence>
<dbReference type="Proteomes" id="UP000253208">
    <property type="component" value="Unassembled WGS sequence"/>
</dbReference>
<comment type="catalytic activity">
    <reaction evidence="8">
        <text>6-carboxy-5,6,7,8-tetrahydropterin + H(+) = 7-carboxy-7-carbaguanine + NH4(+)</text>
        <dbReference type="Rhea" id="RHEA:27974"/>
        <dbReference type="ChEBI" id="CHEBI:15378"/>
        <dbReference type="ChEBI" id="CHEBI:28938"/>
        <dbReference type="ChEBI" id="CHEBI:61032"/>
        <dbReference type="ChEBI" id="CHEBI:61036"/>
        <dbReference type="EC" id="4.3.99.3"/>
    </reaction>
</comment>
<dbReference type="SUPFAM" id="SSF102114">
    <property type="entry name" value="Radical SAM enzymes"/>
    <property type="match status" value="1"/>
</dbReference>
<comment type="function">
    <text evidence="8">Catalyzes the complex heterocyclic radical-mediated conversion of 6-carboxy-5,6,7,8-tetrahydropterin (CPH4) to 7-carboxy-7-deazaguanine (CDG), a step common to the biosynthetic pathways of all 7-deazapurine-containing compounds.</text>
</comment>
<dbReference type="InterPro" id="IPR023868">
    <property type="entry name" value="7-CO-7-deazaGua_synth_put_Clo"/>
</dbReference>
<dbReference type="GO" id="GO:0051539">
    <property type="term" value="F:4 iron, 4 sulfur cluster binding"/>
    <property type="evidence" value="ECO:0007669"/>
    <property type="project" value="UniProtKB-UniRule"/>
</dbReference>
<dbReference type="GO" id="GO:0008616">
    <property type="term" value="P:tRNA queuosine(34) biosynthetic process"/>
    <property type="evidence" value="ECO:0007669"/>
    <property type="project" value="UniProtKB-UniRule"/>
</dbReference>
<feature type="binding site" evidence="8">
    <location>
        <position position="41"/>
    </location>
    <ligand>
        <name>Mg(2+)</name>
        <dbReference type="ChEBI" id="CHEBI:18420"/>
    </ligand>
</feature>
<dbReference type="UniPathway" id="UPA00391"/>
<dbReference type="SFLD" id="SFLDS00029">
    <property type="entry name" value="Radical_SAM"/>
    <property type="match status" value="1"/>
</dbReference>
<comment type="pathway">
    <text evidence="8">Purine metabolism; 7-cyano-7-deazaguanine biosynthesis.</text>
</comment>
<evidence type="ECO:0000256" key="7">
    <source>
        <dbReference type="ARBA" id="ARBA00023239"/>
    </source>
</evidence>
<dbReference type="GO" id="GO:1904047">
    <property type="term" value="F:S-adenosyl-L-methionine binding"/>
    <property type="evidence" value="ECO:0007669"/>
    <property type="project" value="UniProtKB-UniRule"/>
</dbReference>
<dbReference type="NCBIfam" id="TIGR03963">
    <property type="entry name" value="rSAM_QueE_Clost"/>
    <property type="match status" value="1"/>
</dbReference>
<protein>
    <recommendedName>
        <fullName evidence="8">7-carboxy-7-deazaguanine synthase</fullName>
        <shortName evidence="8">CDG synthase</shortName>
        <ecNumber evidence="8">4.3.99.3</ecNumber>
    </recommendedName>
    <alternativeName>
        <fullName evidence="8">Queuosine biosynthesis protein QueE</fullName>
    </alternativeName>
</protein>
<keyword evidence="8" id="KW-0671">Queuosine biosynthesis</keyword>
<proteinExistence type="inferred from homology"/>
<comment type="similarity">
    <text evidence="8">Belongs to the radical SAM superfamily. 7-carboxy-7-deazaguanine synthase family.</text>
</comment>
<keyword evidence="7 8" id="KW-0456">Lyase</keyword>
<dbReference type="PIRSF" id="PIRSF000370">
    <property type="entry name" value="QueE"/>
    <property type="match status" value="1"/>
</dbReference>
<comment type="cofactor">
    <cofactor evidence="8">
        <name>Mg(2+)</name>
        <dbReference type="ChEBI" id="CHEBI:18420"/>
    </cofactor>
</comment>
<dbReference type="PROSITE" id="PS51918">
    <property type="entry name" value="RADICAL_SAM"/>
    <property type="match status" value="1"/>
</dbReference>
<feature type="domain" description="Radical SAM core" evidence="9">
    <location>
        <begin position="19"/>
        <end position="217"/>
    </location>
</feature>
<evidence type="ECO:0000256" key="1">
    <source>
        <dbReference type="ARBA" id="ARBA00022485"/>
    </source>
</evidence>
<dbReference type="InterPro" id="IPR007197">
    <property type="entry name" value="rSAM"/>
</dbReference>
<feature type="binding site" evidence="8">
    <location>
        <position position="74"/>
    </location>
    <ligand>
        <name>substrate</name>
    </ligand>
</feature>
<dbReference type="SFLD" id="SFLDG01067">
    <property type="entry name" value="SPASM/twitch_domain_containing"/>
    <property type="match status" value="1"/>
</dbReference>
<dbReference type="HAMAP" id="MF_00917">
    <property type="entry name" value="QueE"/>
    <property type="match status" value="1"/>
</dbReference>
<evidence type="ECO:0000313" key="11">
    <source>
        <dbReference type="Proteomes" id="UP000253208"/>
    </source>
</evidence>
<name>A0A367FV02_9FIRM</name>
<keyword evidence="2 8" id="KW-0949">S-adenosyl-L-methionine</keyword>
<keyword evidence="3 8" id="KW-0479">Metal-binding</keyword>
<dbReference type="AlphaFoldDB" id="A0A367FV02"/>
<dbReference type="EMBL" id="PSQG01000024">
    <property type="protein sequence ID" value="RCH42277.1"/>
    <property type="molecule type" value="Genomic_DNA"/>
</dbReference>
<comment type="cofactor">
    <cofactor evidence="8">
        <name>S-adenosyl-L-methionine</name>
        <dbReference type="ChEBI" id="CHEBI:59789"/>
    </cofactor>
    <text evidence="8">Binds 1 S-adenosyl-L-methionine per subunit.</text>
</comment>
<evidence type="ECO:0000256" key="5">
    <source>
        <dbReference type="ARBA" id="ARBA00023004"/>
    </source>
</evidence>
<dbReference type="Gene3D" id="3.20.20.70">
    <property type="entry name" value="Aldolase class I"/>
    <property type="match status" value="1"/>
</dbReference>
<dbReference type="RefSeq" id="WP_114002675.1">
    <property type="nucleotide sequence ID" value="NZ_PSQG01000024.1"/>
</dbReference>
<comment type="caution">
    <text evidence="8">Lacks conserved residue(s) required for the propagation of feature annotation.</text>
</comment>
<evidence type="ECO:0000256" key="6">
    <source>
        <dbReference type="ARBA" id="ARBA00023014"/>
    </source>
</evidence>
<keyword evidence="1 8" id="KW-0004">4Fe-4S</keyword>
<reference evidence="10 11" key="1">
    <citation type="submission" date="2018-02" db="EMBL/GenBank/DDBJ databases">
        <title>Complete genome sequencing of Faecalibacterium prausnitzii strains isolated from the human gut.</title>
        <authorList>
            <person name="Fitzgerald B.C."/>
            <person name="Shkoporov A.N."/>
            <person name="Ross P.R."/>
            <person name="Hill C."/>
        </authorList>
    </citation>
    <scope>NUCLEOTIDE SEQUENCE [LARGE SCALE GENOMIC DNA]</scope>
    <source>
        <strain evidence="10 11">APC942/31-1</strain>
    </source>
</reference>
<dbReference type="PANTHER" id="PTHR42836:SF1">
    <property type="entry name" value="7-CARBOXY-7-DEAZAGUANINE SYNTHASE"/>
    <property type="match status" value="1"/>
</dbReference>
<feature type="binding site" evidence="8">
    <location>
        <position position="28"/>
    </location>
    <ligand>
        <name>substrate</name>
    </ligand>
</feature>
<accession>A0A367FV02</accession>
<gene>
    <name evidence="8" type="primary">queE</name>
    <name evidence="10" type="ORF">C4886_14600</name>
</gene>
<keyword evidence="4 8" id="KW-0460">Magnesium</keyword>
<keyword evidence="5 8" id="KW-0408">Iron</keyword>
<dbReference type="GO" id="GO:0016840">
    <property type="term" value="F:carbon-nitrogen lyase activity"/>
    <property type="evidence" value="ECO:0007669"/>
    <property type="project" value="UniProtKB-UniRule"/>
</dbReference>
<dbReference type="InterPro" id="IPR024924">
    <property type="entry name" value="7-CO-7-deazaguanine_synth-like"/>
</dbReference>
<evidence type="ECO:0000256" key="2">
    <source>
        <dbReference type="ARBA" id="ARBA00022691"/>
    </source>
</evidence>
<dbReference type="GO" id="GO:0000287">
    <property type="term" value="F:magnesium ion binding"/>
    <property type="evidence" value="ECO:0007669"/>
    <property type="project" value="UniProtKB-UniRule"/>
</dbReference>
<comment type="subunit">
    <text evidence="8">Homodimer.</text>
</comment>
<evidence type="ECO:0000256" key="3">
    <source>
        <dbReference type="ARBA" id="ARBA00022723"/>
    </source>
</evidence>
<dbReference type="PANTHER" id="PTHR42836">
    <property type="entry name" value="7-CARBOXY-7-DEAZAGUANINE SYNTHASE"/>
    <property type="match status" value="1"/>
</dbReference>
<feature type="binding site" evidence="8">
    <location>
        <position position="39"/>
    </location>
    <ligand>
        <name>[4Fe-4S] cluster</name>
        <dbReference type="ChEBI" id="CHEBI:49883"/>
        <note>4Fe-4S-S-AdoMet</note>
    </ligand>
</feature>
<dbReference type="CDD" id="cd01335">
    <property type="entry name" value="Radical_SAM"/>
    <property type="match status" value="1"/>
</dbReference>
<feature type="binding site" evidence="8">
    <location>
        <position position="76"/>
    </location>
    <ligand>
        <name>S-adenosyl-L-methionine</name>
        <dbReference type="ChEBI" id="CHEBI:59789"/>
    </ligand>
</feature>
<evidence type="ECO:0000259" key="9">
    <source>
        <dbReference type="PROSITE" id="PS51918"/>
    </source>
</evidence>
<keyword evidence="6 8" id="KW-0411">Iron-sulfur</keyword>
<evidence type="ECO:0000256" key="8">
    <source>
        <dbReference type="HAMAP-Rule" id="MF_00917"/>
    </source>
</evidence>
<feature type="binding site" evidence="8">
    <location>
        <position position="32"/>
    </location>
    <ligand>
        <name>[4Fe-4S] cluster</name>
        <dbReference type="ChEBI" id="CHEBI:49883"/>
        <note>4Fe-4S-S-AdoMet</note>
    </ligand>
</feature>
<dbReference type="EC" id="4.3.99.3" evidence="8"/>
<organism evidence="10 11">
    <name type="scientific">Blautia obeum</name>
    <dbReference type="NCBI Taxonomy" id="40520"/>
    <lineage>
        <taxon>Bacteria</taxon>
        <taxon>Bacillati</taxon>
        <taxon>Bacillota</taxon>
        <taxon>Clostridia</taxon>
        <taxon>Lachnospirales</taxon>
        <taxon>Lachnospiraceae</taxon>
        <taxon>Blautia</taxon>
    </lineage>
</organism>
<dbReference type="Pfam" id="PF04055">
    <property type="entry name" value="Radical_SAM"/>
    <property type="match status" value="1"/>
</dbReference>
<dbReference type="InterPro" id="IPR058240">
    <property type="entry name" value="rSAM_sf"/>
</dbReference>
<dbReference type="InterPro" id="IPR013785">
    <property type="entry name" value="Aldolase_TIM"/>
</dbReference>